<reference evidence="2 3" key="1">
    <citation type="submission" date="2016-10" db="EMBL/GenBank/DDBJ databases">
        <authorList>
            <person name="Varghese N."/>
            <person name="Submissions S."/>
        </authorList>
    </citation>
    <scope>NUCLEOTIDE SEQUENCE [LARGE SCALE GENOMIC DNA]</scope>
    <source>
        <strain evidence="3">DSM 19823 / KCTC 23066 / CCTCC M 208030 / D25</strain>
    </source>
</reference>
<dbReference type="Pfam" id="PF13568">
    <property type="entry name" value="OMP_b-brl_2"/>
    <property type="match status" value="1"/>
</dbReference>
<evidence type="ECO:0000313" key="3">
    <source>
        <dbReference type="Proteomes" id="UP000183496"/>
    </source>
</evidence>
<protein>
    <submittedName>
        <fullName evidence="2">Outer membrane protein beta-barrel domain-containing protein</fullName>
    </submittedName>
</protein>
<gene>
    <name evidence="2" type="ORF">SAMN04488089_10962</name>
</gene>
<dbReference type="InterPro" id="IPR025665">
    <property type="entry name" value="Beta-barrel_OMP_2"/>
</dbReference>
<dbReference type="Gene3D" id="2.40.160.20">
    <property type="match status" value="1"/>
</dbReference>
<evidence type="ECO:0000313" key="2">
    <source>
        <dbReference type="EMBL" id="SER08642.1"/>
    </source>
</evidence>
<organism evidence="2 3">
    <name type="scientific">Myroides profundi</name>
    <dbReference type="NCBI Taxonomy" id="480520"/>
    <lineage>
        <taxon>Bacteria</taxon>
        <taxon>Pseudomonadati</taxon>
        <taxon>Bacteroidota</taxon>
        <taxon>Flavobacteriia</taxon>
        <taxon>Flavobacteriales</taxon>
        <taxon>Flavobacteriaceae</taxon>
        <taxon>Myroides</taxon>
    </lineage>
</organism>
<evidence type="ECO:0000259" key="1">
    <source>
        <dbReference type="Pfam" id="PF13568"/>
    </source>
</evidence>
<dbReference type="RefSeq" id="WP_041892741.1">
    <property type="nucleotide sequence ID" value="NZ_CP010817.1"/>
</dbReference>
<name>A0AAJ4W4Z7_MYRPR</name>
<dbReference type="EMBL" id="FOFY01000009">
    <property type="protein sequence ID" value="SER08642.1"/>
    <property type="molecule type" value="Genomic_DNA"/>
</dbReference>
<comment type="caution">
    <text evidence="2">The sequence shown here is derived from an EMBL/GenBank/DDBJ whole genome shotgun (WGS) entry which is preliminary data.</text>
</comment>
<accession>A0AAJ4W4Z7</accession>
<dbReference type="KEGG" id="mpw:MPR_2331"/>
<feature type="domain" description="Outer membrane protein beta-barrel" evidence="1">
    <location>
        <begin position="282"/>
        <end position="435"/>
    </location>
</feature>
<keyword evidence="3" id="KW-1185">Reference proteome</keyword>
<sequence>MNDKWLNDLEQKMKDHTEIGPEGLWEDLEQKLFGEEKGKIIPLWSDTVQQATNKRKASKEVNFKRIIGIAASVAILSIGGAELYLRSGRALQHDDKEKESIVIDAKESKLKLDSTPSQYLDKVEEEKIITKETHTNTKALTSNEKEKASSHTIKTIEERRETSIVEIVDNNSSSIEQEKTGSGVLSDLVDKDKVQEQLAILVEESNQNIEKALVDNQLKETEIKDQVKSKKNRGFSLGLISSNIASTSSMQQNGYSTMKGMMKDDSNVSLDMGMASAVLSEIYVVNQNKEVYTDVKHKKPIRFGVALYYPMGDKWGINTGVTYTKLSSDLTSGSQEYKIINTQTLHYVGVPIQVNYNVWEKGNFSAYVNGGLHFEKSVYGTLKTKFKADQHVEKIPDEKVNVKGIQTSANLAVGIEYKLAKSVGLFVEPGARYYFDNGSSVKTIYTEKPFDFNMQLGLRYSIPNTKKSIESKE</sequence>
<dbReference type="Proteomes" id="UP000183496">
    <property type="component" value="Unassembled WGS sequence"/>
</dbReference>
<proteinExistence type="predicted"/>
<dbReference type="AlphaFoldDB" id="A0AAJ4W4Z7"/>
<dbReference type="InterPro" id="IPR011250">
    <property type="entry name" value="OMP/PagP_B-barrel"/>
</dbReference>
<dbReference type="SUPFAM" id="SSF56925">
    <property type="entry name" value="OMPA-like"/>
    <property type="match status" value="1"/>
</dbReference>